<organism evidence="6 7">
    <name type="scientific">Stentor coeruleus</name>
    <dbReference type="NCBI Taxonomy" id="5963"/>
    <lineage>
        <taxon>Eukaryota</taxon>
        <taxon>Sar</taxon>
        <taxon>Alveolata</taxon>
        <taxon>Ciliophora</taxon>
        <taxon>Postciliodesmatophora</taxon>
        <taxon>Heterotrichea</taxon>
        <taxon>Heterotrichida</taxon>
        <taxon>Stentoridae</taxon>
        <taxon>Stentor</taxon>
    </lineage>
</organism>
<comment type="similarity">
    <text evidence="1 4">Belongs to the GrpE family.</text>
</comment>
<dbReference type="PANTHER" id="PTHR21237:SF23">
    <property type="entry name" value="GRPE PROTEIN HOMOLOG, MITOCHONDRIAL"/>
    <property type="match status" value="1"/>
</dbReference>
<evidence type="ECO:0000256" key="4">
    <source>
        <dbReference type="RuleBase" id="RU004478"/>
    </source>
</evidence>
<comment type="caution">
    <text evidence="6">The sequence shown here is derived from an EMBL/GenBank/DDBJ whole genome shotgun (WGS) entry which is preliminary data.</text>
</comment>
<keyword evidence="3" id="KW-0496">Mitochondrion</keyword>
<dbReference type="SUPFAM" id="SSF51064">
    <property type="entry name" value="Head domain of nucleotide exchange factor GrpE"/>
    <property type="match status" value="1"/>
</dbReference>
<dbReference type="PROSITE" id="PS01071">
    <property type="entry name" value="GRPE"/>
    <property type="match status" value="1"/>
</dbReference>
<dbReference type="PANTHER" id="PTHR21237">
    <property type="entry name" value="GRPE PROTEIN"/>
    <property type="match status" value="1"/>
</dbReference>
<evidence type="ECO:0000313" key="6">
    <source>
        <dbReference type="EMBL" id="OMJ84272.1"/>
    </source>
</evidence>
<dbReference type="GO" id="GO:0001405">
    <property type="term" value="C:PAM complex, Tim23 associated import motor"/>
    <property type="evidence" value="ECO:0007669"/>
    <property type="project" value="TreeGrafter"/>
</dbReference>
<dbReference type="GO" id="GO:0051082">
    <property type="term" value="F:unfolded protein binding"/>
    <property type="evidence" value="ECO:0007669"/>
    <property type="project" value="TreeGrafter"/>
</dbReference>
<dbReference type="InterPro" id="IPR000740">
    <property type="entry name" value="GrpE"/>
</dbReference>
<reference evidence="6 7" key="1">
    <citation type="submission" date="2016-11" db="EMBL/GenBank/DDBJ databases">
        <title>The macronuclear genome of Stentor coeruleus: a giant cell with tiny introns.</title>
        <authorList>
            <person name="Slabodnick M."/>
            <person name="Ruby J.G."/>
            <person name="Reiff S.B."/>
            <person name="Swart E.C."/>
            <person name="Gosai S."/>
            <person name="Prabakaran S."/>
            <person name="Witkowska E."/>
            <person name="Larue G.E."/>
            <person name="Fisher S."/>
            <person name="Freeman R.M."/>
            <person name="Gunawardena J."/>
            <person name="Chu W."/>
            <person name="Stover N.A."/>
            <person name="Gregory B.D."/>
            <person name="Nowacki M."/>
            <person name="Derisi J."/>
            <person name="Roy S.W."/>
            <person name="Marshall W.F."/>
            <person name="Sood P."/>
        </authorList>
    </citation>
    <scope>NUCLEOTIDE SEQUENCE [LARGE SCALE GENOMIC DNA]</scope>
    <source>
        <strain evidence="6">WM001</strain>
    </source>
</reference>
<dbReference type="Proteomes" id="UP000187209">
    <property type="component" value="Unassembled WGS sequence"/>
</dbReference>
<sequence>MAFRNLSKVLLSKQSIGIFKPSCIRTFSEEQKPEEQKPEEKKPEEKKATENPEALKIKDFEAKVKTLENEALKYKDLYIRAIAEQENIRKRLMKEIDNESSYAITKFAKEMLEVGDNLNRALDNTKPEDAKNDPQKSLKDLLEGVSMTRDILKGIYGKFHIIEYCPIGEKFDPNQHEALFVYEDKSKESGSVGQVFTNGFKIKDRILRVAKVGVVKK</sequence>
<dbReference type="GO" id="GO:0006457">
    <property type="term" value="P:protein folding"/>
    <property type="evidence" value="ECO:0007669"/>
    <property type="project" value="InterPro"/>
</dbReference>
<protein>
    <recommendedName>
        <fullName evidence="3">GrpE protein homolog</fullName>
    </recommendedName>
</protein>
<comment type="function">
    <text evidence="3">Essential component of the PAM complex, a complex required for the translocation of transit peptide-containing proteins from the inner membrane into the mitochondrial matrix in an ATP-dependent manner.</text>
</comment>
<evidence type="ECO:0000256" key="5">
    <source>
        <dbReference type="SAM" id="MobiDB-lite"/>
    </source>
</evidence>
<accession>A0A1R2C5G8</accession>
<name>A0A1R2C5G8_9CILI</name>
<evidence type="ECO:0000256" key="1">
    <source>
        <dbReference type="ARBA" id="ARBA00009054"/>
    </source>
</evidence>
<dbReference type="AlphaFoldDB" id="A0A1R2C5G8"/>
<dbReference type="SUPFAM" id="SSF58014">
    <property type="entry name" value="Coiled-coil domain of nucleotide exchange factor GrpE"/>
    <property type="match status" value="1"/>
</dbReference>
<dbReference type="GO" id="GO:0042803">
    <property type="term" value="F:protein homodimerization activity"/>
    <property type="evidence" value="ECO:0007669"/>
    <property type="project" value="InterPro"/>
</dbReference>
<keyword evidence="7" id="KW-1185">Reference proteome</keyword>
<dbReference type="HAMAP" id="MF_01151">
    <property type="entry name" value="GrpE"/>
    <property type="match status" value="1"/>
</dbReference>
<dbReference type="OrthoDB" id="201635at2759"/>
<dbReference type="Gene3D" id="2.30.22.10">
    <property type="entry name" value="Head domain of nucleotide exchange factor GrpE"/>
    <property type="match status" value="1"/>
</dbReference>
<keyword evidence="2 3" id="KW-0143">Chaperone</keyword>
<dbReference type="PRINTS" id="PR00773">
    <property type="entry name" value="GRPEPROTEIN"/>
</dbReference>
<comment type="subcellular location">
    <subcellularLocation>
        <location evidence="3">Mitochondrion matrix</location>
    </subcellularLocation>
</comment>
<dbReference type="InterPro" id="IPR013805">
    <property type="entry name" value="GrpE_CC"/>
</dbReference>
<dbReference type="GO" id="GO:0051087">
    <property type="term" value="F:protein-folding chaperone binding"/>
    <property type="evidence" value="ECO:0007669"/>
    <property type="project" value="InterPro"/>
</dbReference>
<dbReference type="Pfam" id="PF01025">
    <property type="entry name" value="GrpE"/>
    <property type="match status" value="1"/>
</dbReference>
<feature type="region of interest" description="Disordered" evidence="5">
    <location>
        <begin position="27"/>
        <end position="53"/>
    </location>
</feature>
<gene>
    <name evidence="6" type="ORF">SteCoe_14616</name>
</gene>
<dbReference type="GO" id="GO:0000774">
    <property type="term" value="F:adenyl-nucleotide exchange factor activity"/>
    <property type="evidence" value="ECO:0007669"/>
    <property type="project" value="InterPro"/>
</dbReference>
<dbReference type="EMBL" id="MPUH01000274">
    <property type="protein sequence ID" value="OMJ84272.1"/>
    <property type="molecule type" value="Genomic_DNA"/>
</dbReference>
<dbReference type="Gene3D" id="3.90.20.20">
    <property type="match status" value="1"/>
</dbReference>
<evidence type="ECO:0000256" key="3">
    <source>
        <dbReference type="RuleBase" id="RU000640"/>
    </source>
</evidence>
<evidence type="ECO:0000256" key="2">
    <source>
        <dbReference type="ARBA" id="ARBA00023186"/>
    </source>
</evidence>
<proteinExistence type="inferred from homology"/>
<dbReference type="GO" id="GO:0030150">
    <property type="term" value="P:protein import into mitochondrial matrix"/>
    <property type="evidence" value="ECO:0007669"/>
    <property type="project" value="TreeGrafter"/>
</dbReference>
<evidence type="ECO:0000313" key="7">
    <source>
        <dbReference type="Proteomes" id="UP000187209"/>
    </source>
</evidence>
<dbReference type="CDD" id="cd00446">
    <property type="entry name" value="GrpE"/>
    <property type="match status" value="1"/>
</dbReference>
<dbReference type="InterPro" id="IPR009012">
    <property type="entry name" value="GrpE_head"/>
</dbReference>